<reference evidence="1 2" key="1">
    <citation type="submission" date="2016-05" db="EMBL/GenBank/DDBJ databases">
        <title>Genome sequencing reveals origins of a unique bacterial endosymbiosis in the earliest lineages of terrestrial Fungi.</title>
        <authorList>
            <consortium name="DOE Joint Genome Institute"/>
            <person name="Uehling J."/>
            <person name="Gryganskyi A."/>
            <person name="Hameed K."/>
            <person name="Tschaplinski T."/>
            <person name="Misztal P."/>
            <person name="Wu S."/>
            <person name="Desiro A."/>
            <person name="Vande Pol N."/>
            <person name="Du Z.-Y."/>
            <person name="Zienkiewicz A."/>
            <person name="Zienkiewicz K."/>
            <person name="Morin E."/>
            <person name="Tisserant E."/>
            <person name="Splivallo R."/>
            <person name="Hainaut M."/>
            <person name="Henrissat B."/>
            <person name="Ohm R."/>
            <person name="Kuo A."/>
            <person name="Yan J."/>
            <person name="Lipzen A."/>
            <person name="Nolan M."/>
            <person name="Labutti K."/>
            <person name="Barry K."/>
            <person name="Goldstein A."/>
            <person name="Labbe J."/>
            <person name="Schadt C."/>
            <person name="Tuskan G."/>
            <person name="Grigoriev I."/>
            <person name="Martin F."/>
            <person name="Vilgalys R."/>
            <person name="Bonito G."/>
        </authorList>
    </citation>
    <scope>NUCLEOTIDE SEQUENCE [LARGE SCALE GENOMIC DNA]</scope>
    <source>
        <strain evidence="1 2">AG-77</strain>
    </source>
</reference>
<accession>A0A197JN35</accession>
<proteinExistence type="predicted"/>
<evidence type="ECO:0000313" key="1">
    <source>
        <dbReference type="EMBL" id="OAQ25896.1"/>
    </source>
</evidence>
<name>A0A197JN35_9FUNG</name>
<sequence>MEFVTNCENQSVRVWRILLDGANVVVKMLWGFNVGALCAEGLASKDAVYLSPVNQKLLVQRGAVDSSLVHEGEGKFDQTMPFSDHMLLLYWCLAMCHHRIRWNLVLPGLENAIVGCQVVLGEV</sequence>
<protein>
    <submittedName>
        <fullName evidence="1">Uncharacterized protein</fullName>
    </submittedName>
</protein>
<dbReference type="Proteomes" id="UP000078512">
    <property type="component" value="Unassembled WGS sequence"/>
</dbReference>
<dbReference type="OrthoDB" id="2441436at2759"/>
<evidence type="ECO:0000313" key="2">
    <source>
        <dbReference type="Proteomes" id="UP000078512"/>
    </source>
</evidence>
<dbReference type="EMBL" id="KV442073">
    <property type="protein sequence ID" value="OAQ25896.1"/>
    <property type="molecule type" value="Genomic_DNA"/>
</dbReference>
<dbReference type="AlphaFoldDB" id="A0A197JN35"/>
<gene>
    <name evidence="1" type="ORF">K457DRAFT_1879242</name>
</gene>
<organism evidence="1 2">
    <name type="scientific">Linnemannia elongata AG-77</name>
    <dbReference type="NCBI Taxonomy" id="1314771"/>
    <lineage>
        <taxon>Eukaryota</taxon>
        <taxon>Fungi</taxon>
        <taxon>Fungi incertae sedis</taxon>
        <taxon>Mucoromycota</taxon>
        <taxon>Mortierellomycotina</taxon>
        <taxon>Mortierellomycetes</taxon>
        <taxon>Mortierellales</taxon>
        <taxon>Mortierellaceae</taxon>
        <taxon>Linnemannia</taxon>
    </lineage>
</organism>
<keyword evidence="2" id="KW-1185">Reference proteome</keyword>